<proteinExistence type="predicted"/>
<keyword evidence="1" id="KW-0732">Signal</keyword>
<dbReference type="AlphaFoldDB" id="A0A9P8M2A9"/>
<dbReference type="PANTHER" id="PTHR31252">
    <property type="entry name" value="DUF4419 DOMAIN-CONTAINING PROTEIN"/>
    <property type="match status" value="1"/>
</dbReference>
<dbReference type="Pfam" id="PF14388">
    <property type="entry name" value="DUF4419"/>
    <property type="match status" value="1"/>
</dbReference>
<evidence type="ECO:0000313" key="3">
    <source>
        <dbReference type="Proteomes" id="UP000764110"/>
    </source>
</evidence>
<gene>
    <name evidence="2" type="ORF">MHUMG1_09624</name>
</gene>
<feature type="chain" id="PRO_5040199209" description="DUF4419 domain-containing protein" evidence="1">
    <location>
        <begin position="16"/>
        <end position="448"/>
    </location>
</feature>
<protein>
    <recommendedName>
        <fullName evidence="4">DUF4419 domain-containing protein</fullName>
    </recommendedName>
</protein>
<dbReference type="PANTHER" id="PTHR31252:SF11">
    <property type="entry name" value="DUF4419 DOMAIN-CONTAINING PROTEIN"/>
    <property type="match status" value="1"/>
</dbReference>
<comment type="caution">
    <text evidence="2">The sequence shown here is derived from an EMBL/GenBank/DDBJ whole genome shotgun (WGS) entry which is preliminary data.</text>
</comment>
<evidence type="ECO:0008006" key="4">
    <source>
        <dbReference type="Google" id="ProtNLM"/>
    </source>
</evidence>
<dbReference type="Proteomes" id="UP000764110">
    <property type="component" value="Unassembled WGS sequence"/>
</dbReference>
<feature type="signal peptide" evidence="1">
    <location>
        <begin position="1"/>
        <end position="15"/>
    </location>
</feature>
<accession>A0A9P8M2A9</accession>
<dbReference type="EMBL" id="JACEFI010000028">
    <property type="protein sequence ID" value="KAH0592633.1"/>
    <property type="molecule type" value="Genomic_DNA"/>
</dbReference>
<sequence length="448" mass="49832">MKHLGLLLMIPGIFGQVTIPVSDVEPQLLEPASEISALDFFKQNCPQEVPPKKEYSFFDDDDSPPPKLYLLSSSYSQSTDANKSNEQVLGNMYPSSSSFVHGAMQAWARHQNLVLRPDIVWFEILAQLNFYMNRHANDPEIRKLFVNFDGKKQITIDADGVETDDMPTTFVAGMQQLINPNVIWLQDWITPGFTTSTRNDNITAAILTMGIMQHYFEYLDGIICGIPSVTLLGTRSDWNKLYKKLDHLADFGTEPAQFASNLKPIIKKFIQTWDESDSPEVKAFWNQIVTKTQDGGGCGGSGAIVSGWITGFIHWTSEGALYSPDSLGLPDVDPNKVVRLDGIEYNQVPLNLIPVSYATAPIKSDFRFPFGQDSTQLFALAGNIGIKRTISSPMVEGGNPQVLAEPLSSWFIYRRTELGSRDEALPNPGLDGFDDLTRVGQCSYNQTI</sequence>
<organism evidence="2 3">
    <name type="scientific">Metarhizium humberi</name>
    <dbReference type="NCBI Taxonomy" id="2596975"/>
    <lineage>
        <taxon>Eukaryota</taxon>
        <taxon>Fungi</taxon>
        <taxon>Dikarya</taxon>
        <taxon>Ascomycota</taxon>
        <taxon>Pezizomycotina</taxon>
        <taxon>Sordariomycetes</taxon>
        <taxon>Hypocreomycetidae</taxon>
        <taxon>Hypocreales</taxon>
        <taxon>Clavicipitaceae</taxon>
        <taxon>Metarhizium</taxon>
    </lineage>
</organism>
<evidence type="ECO:0000256" key="1">
    <source>
        <dbReference type="SAM" id="SignalP"/>
    </source>
</evidence>
<dbReference type="InterPro" id="IPR025533">
    <property type="entry name" value="DUF4419"/>
</dbReference>
<evidence type="ECO:0000313" key="2">
    <source>
        <dbReference type="EMBL" id="KAH0592633.1"/>
    </source>
</evidence>
<name>A0A9P8M2A9_9HYPO</name>
<reference evidence="2 3" key="1">
    <citation type="submission" date="2020-07" db="EMBL/GenBank/DDBJ databases">
        <title>Metarhizium humberi genome.</title>
        <authorList>
            <person name="Lysoe E."/>
        </authorList>
    </citation>
    <scope>NUCLEOTIDE SEQUENCE [LARGE SCALE GENOMIC DNA]</scope>
    <source>
        <strain evidence="2 3">ESALQ1638</strain>
    </source>
</reference>
<keyword evidence="3" id="KW-1185">Reference proteome</keyword>